<dbReference type="GeneID" id="60404820"/>
<evidence type="ECO:0000313" key="4">
    <source>
        <dbReference type="Proteomes" id="UP000030744"/>
    </source>
</evidence>
<dbReference type="Gene3D" id="1.20.1270.280">
    <property type="match status" value="1"/>
</dbReference>
<organism evidence="3 4">
    <name type="scientific">Eimeria mitis</name>
    <dbReference type="NCBI Taxonomy" id="44415"/>
    <lineage>
        <taxon>Eukaryota</taxon>
        <taxon>Sar</taxon>
        <taxon>Alveolata</taxon>
        <taxon>Apicomplexa</taxon>
        <taxon>Conoidasida</taxon>
        <taxon>Coccidia</taxon>
        <taxon>Eucoccidiorida</taxon>
        <taxon>Eimeriorina</taxon>
        <taxon>Eimeriidae</taxon>
        <taxon>Eimeria</taxon>
    </lineage>
</organism>
<reference evidence="3" key="2">
    <citation type="submission" date="2013-10" db="EMBL/GenBank/DDBJ databases">
        <authorList>
            <person name="Aslett M."/>
        </authorList>
    </citation>
    <scope>NUCLEOTIDE SEQUENCE [LARGE SCALE GENOMIC DNA]</scope>
    <source>
        <strain evidence="3">Houghton</strain>
    </source>
</reference>
<proteinExistence type="predicted"/>
<dbReference type="InterPro" id="IPR041228">
    <property type="entry name" value="Dynein_C"/>
</dbReference>
<dbReference type="InterPro" id="IPR043160">
    <property type="entry name" value="Dynein_C_barrel"/>
</dbReference>
<dbReference type="Gene3D" id="3.10.490.20">
    <property type="match status" value="1"/>
</dbReference>
<keyword evidence="4" id="KW-1185">Reference proteome</keyword>
<dbReference type="InterPro" id="IPR026983">
    <property type="entry name" value="DHC"/>
</dbReference>
<dbReference type="EMBL" id="HG731696">
    <property type="protein sequence ID" value="CDJ35605.1"/>
    <property type="molecule type" value="Genomic_DNA"/>
</dbReference>
<dbReference type="Proteomes" id="UP000030744">
    <property type="component" value="Unassembled WGS sequence"/>
</dbReference>
<evidence type="ECO:0000259" key="2">
    <source>
        <dbReference type="Pfam" id="PF18199"/>
    </source>
</evidence>
<dbReference type="OrthoDB" id="447173at2759"/>
<accession>U6KC54</accession>
<dbReference type="GO" id="GO:0030286">
    <property type="term" value="C:dynein complex"/>
    <property type="evidence" value="ECO:0007669"/>
    <property type="project" value="InterPro"/>
</dbReference>
<dbReference type="VEuPathDB" id="ToxoDB:EMH_0098590"/>
<dbReference type="PANTHER" id="PTHR22878:SF68">
    <property type="entry name" value="DYNEIN HEAVY CHAIN 6, AXONEMAL-LIKE"/>
    <property type="match status" value="1"/>
</dbReference>
<dbReference type="GO" id="GO:0007018">
    <property type="term" value="P:microtubule-based movement"/>
    <property type="evidence" value="ECO:0007669"/>
    <property type="project" value="InterPro"/>
</dbReference>
<sequence>MQQLLMRVQQQQAATPSSGHTASAGGNNSEFTERAASLMGQLPPLFDVEEVISSRVNPYEDAMDAALLQELARYNALITVMRKSLQIVQDAADGVIECTPEVEEMYQCLRQNRVPQAVAAASYPMSFGLAAWMANLRRRVDFMALWLRGKPPHPFWLPGCFSPRSVCKAMLQQYARRQSLKIDSVGFTFYVLENEEGTASADASASDQENGSGSTRGFAHDVSGLFLHGASWSAEEKVRIFLENQAYHERSVLQIFKKHLLSVTLEPQVEHFHGDVIRANVPVMDFSLGTY</sequence>
<dbReference type="GO" id="GO:0051959">
    <property type="term" value="F:dynein light intermediate chain binding"/>
    <property type="evidence" value="ECO:0007669"/>
    <property type="project" value="InterPro"/>
</dbReference>
<dbReference type="AlphaFoldDB" id="U6KC54"/>
<reference evidence="3" key="1">
    <citation type="submission" date="2013-10" db="EMBL/GenBank/DDBJ databases">
        <title>Genomic analysis of the causative agents of coccidiosis in chickens.</title>
        <authorList>
            <person name="Reid A.J."/>
            <person name="Blake D."/>
            <person name="Billington K."/>
            <person name="Browne H."/>
            <person name="Dunn M."/>
            <person name="Hung S."/>
            <person name="Kawahara F."/>
            <person name="Miranda-Saavedra D."/>
            <person name="Mourier T."/>
            <person name="Nagra H."/>
            <person name="Otto T.D."/>
            <person name="Rawlings N."/>
            <person name="Sanchez A."/>
            <person name="Sanders M."/>
            <person name="Subramaniam C."/>
            <person name="Tay Y."/>
            <person name="Dear P."/>
            <person name="Doerig C."/>
            <person name="Gruber A."/>
            <person name="Parkinson J."/>
            <person name="Shirley M."/>
            <person name="Wan K.L."/>
            <person name="Berriman M."/>
            <person name="Tomley F."/>
            <person name="Pain A."/>
        </authorList>
    </citation>
    <scope>NUCLEOTIDE SEQUENCE [LARGE SCALE GENOMIC DNA]</scope>
    <source>
        <strain evidence="3">Houghton</strain>
    </source>
</reference>
<dbReference type="PANTHER" id="PTHR22878">
    <property type="entry name" value="DYNEIN HEAVY CHAIN 6, AXONEMAL-LIKE-RELATED"/>
    <property type="match status" value="1"/>
</dbReference>
<evidence type="ECO:0000313" key="3">
    <source>
        <dbReference type="EMBL" id="CDJ35605.1"/>
    </source>
</evidence>
<gene>
    <name evidence="3" type="ORF">EMH_0098590</name>
</gene>
<dbReference type="RefSeq" id="XP_037877894.1">
    <property type="nucleotide sequence ID" value="XM_038022040.1"/>
</dbReference>
<protein>
    <recommendedName>
        <fullName evidence="2">Dynein heavy chain C-terminal domain-containing protein</fullName>
    </recommendedName>
</protein>
<dbReference type="Pfam" id="PF18199">
    <property type="entry name" value="Dynein_C"/>
    <property type="match status" value="1"/>
</dbReference>
<evidence type="ECO:0000256" key="1">
    <source>
        <dbReference type="SAM" id="MobiDB-lite"/>
    </source>
</evidence>
<feature type="domain" description="Dynein heavy chain C-terminal" evidence="2">
    <location>
        <begin position="4"/>
        <end position="237"/>
    </location>
</feature>
<feature type="region of interest" description="Disordered" evidence="1">
    <location>
        <begin position="7"/>
        <end position="28"/>
    </location>
</feature>
<dbReference type="GO" id="GO:0045505">
    <property type="term" value="F:dynein intermediate chain binding"/>
    <property type="evidence" value="ECO:0007669"/>
    <property type="project" value="InterPro"/>
</dbReference>
<name>U6KC54_9EIME</name>
<feature type="compositionally biased region" description="Polar residues" evidence="1">
    <location>
        <begin position="13"/>
        <end position="28"/>
    </location>
</feature>